<evidence type="ECO:0000256" key="5">
    <source>
        <dbReference type="ARBA" id="ARBA00022490"/>
    </source>
</evidence>
<proteinExistence type="inferred from homology"/>
<feature type="domain" description="YrdC-like" evidence="15">
    <location>
        <begin position="15"/>
        <end position="210"/>
    </location>
</feature>
<evidence type="ECO:0000256" key="2">
    <source>
        <dbReference type="ARBA" id="ARBA00007663"/>
    </source>
</evidence>
<dbReference type="InterPro" id="IPR006070">
    <property type="entry name" value="Sua5-like_dom"/>
</dbReference>
<dbReference type="GO" id="GO:0000049">
    <property type="term" value="F:tRNA binding"/>
    <property type="evidence" value="ECO:0007669"/>
    <property type="project" value="TreeGrafter"/>
</dbReference>
<feature type="active site" description="Proton donor" evidence="14">
    <location>
        <position position="344"/>
    </location>
</feature>
<dbReference type="Pfam" id="PF01300">
    <property type="entry name" value="Sua5_yciO_yrdC"/>
    <property type="match status" value="1"/>
</dbReference>
<dbReference type="PRINTS" id="PR00719">
    <property type="entry name" value="LMWPTPASE"/>
</dbReference>
<feature type="active site" evidence="14">
    <location>
        <position position="233"/>
    </location>
</feature>
<dbReference type="Proteomes" id="UP000315440">
    <property type="component" value="Unassembled WGS sequence"/>
</dbReference>
<evidence type="ECO:0000313" key="16">
    <source>
        <dbReference type="EMBL" id="TWT90180.1"/>
    </source>
</evidence>
<dbReference type="Gene3D" id="3.40.50.2300">
    <property type="match status" value="1"/>
</dbReference>
<evidence type="ECO:0000256" key="13">
    <source>
        <dbReference type="ARBA" id="ARBA00048366"/>
    </source>
</evidence>
<keyword evidence="10 16" id="KW-0378">Hydrolase</keyword>
<reference evidence="16 17" key="1">
    <citation type="submission" date="2019-02" db="EMBL/GenBank/DDBJ databases">
        <title>Deep-cultivation of Planctomycetes and their phenomic and genomic characterization uncovers novel biology.</title>
        <authorList>
            <person name="Wiegand S."/>
            <person name="Jogler M."/>
            <person name="Boedeker C."/>
            <person name="Pinto D."/>
            <person name="Vollmers J."/>
            <person name="Rivas-Marin E."/>
            <person name="Kohn T."/>
            <person name="Peeters S.H."/>
            <person name="Heuer A."/>
            <person name="Rast P."/>
            <person name="Oberbeckmann S."/>
            <person name="Bunk B."/>
            <person name="Jeske O."/>
            <person name="Meyerdierks A."/>
            <person name="Storesund J.E."/>
            <person name="Kallscheuer N."/>
            <person name="Luecker S."/>
            <person name="Lage O.M."/>
            <person name="Pohl T."/>
            <person name="Merkel B.J."/>
            <person name="Hornburger P."/>
            <person name="Mueller R.-W."/>
            <person name="Bruemmer F."/>
            <person name="Labrenz M."/>
            <person name="Spormann A.M."/>
            <person name="Op Den Camp H."/>
            <person name="Overmann J."/>
            <person name="Amann R."/>
            <person name="Jetten M.S.M."/>
            <person name="Mascher T."/>
            <person name="Medema M.H."/>
            <person name="Devos D.P."/>
            <person name="Kaster A.-K."/>
            <person name="Ovreas L."/>
            <person name="Rohde M."/>
            <person name="Galperin M.Y."/>
            <person name="Jogler C."/>
        </authorList>
    </citation>
    <scope>NUCLEOTIDE SEQUENCE [LARGE SCALE GENOMIC DNA]</scope>
    <source>
        <strain evidence="16 17">Mal64</strain>
    </source>
</reference>
<accession>A0A5C5ZSE2</accession>
<evidence type="ECO:0000256" key="9">
    <source>
        <dbReference type="ARBA" id="ARBA00022741"/>
    </source>
</evidence>
<dbReference type="InterPro" id="IPR017867">
    <property type="entry name" value="Tyr_phospatase_low_mol_wt"/>
</dbReference>
<keyword evidence="11" id="KW-0067">ATP-binding</keyword>
<gene>
    <name evidence="16" type="primary">ywlE</name>
    <name evidence="16" type="ORF">Mal64_05640</name>
</gene>
<feature type="active site" description="Nucleophile" evidence="14">
    <location>
        <position position="227"/>
    </location>
</feature>
<dbReference type="GO" id="GO:0061710">
    <property type="term" value="F:L-threonylcarbamoyladenylate synthase"/>
    <property type="evidence" value="ECO:0007669"/>
    <property type="project" value="UniProtKB-EC"/>
</dbReference>
<sequence length="384" mass="40893">MPPRVINVAQADDLRDVVHRTVQALAEGQLVGVPTETVYGIAASADRPDAVARLAEAKGRAASAPFALAVKGADDAEDYAPQWGPLARRLARRCWPGPVTLVVGSDHEGGLTGKLCDGIRQHVCPNGTVGFRAPANRVLQDVLRMHAGPLVLTSANASGDPEATDAKGCVDALGDSLGLVLDDGPARYGQASSVVRVWPDRFEMLREGVVGKPTIERLSSYLVVMVCTGNTCRSPMAEGLMRRKLAERLKVTDDELESRGLLVASAGLSASNGGRAAAETLALLEERGISLAAHSSQMLSDHLIRQADLLLTMTRAHRDAILGHWPEAAPRVKMMMPGGRDVPDPIGGSIEVYRQCAEQLEQGIDHHLDAILKEIRTDATEGPD</sequence>
<keyword evidence="17" id="KW-1185">Reference proteome</keyword>
<comment type="similarity">
    <text evidence="3">Belongs to the low molecular weight phosphotyrosine protein phosphatase family.</text>
</comment>
<evidence type="ECO:0000256" key="6">
    <source>
        <dbReference type="ARBA" id="ARBA00022679"/>
    </source>
</evidence>
<dbReference type="Gene3D" id="3.90.870.10">
    <property type="entry name" value="DHBP synthase"/>
    <property type="match status" value="1"/>
</dbReference>
<keyword evidence="5" id="KW-0963">Cytoplasm</keyword>
<dbReference type="InterPro" id="IPR017945">
    <property type="entry name" value="DHBP_synth_RibB-like_a/b_dom"/>
</dbReference>
<evidence type="ECO:0000259" key="15">
    <source>
        <dbReference type="PROSITE" id="PS51163"/>
    </source>
</evidence>
<dbReference type="AlphaFoldDB" id="A0A5C5ZSE2"/>
<dbReference type="Pfam" id="PF01451">
    <property type="entry name" value="LMWPc"/>
    <property type="match status" value="1"/>
</dbReference>
<comment type="subcellular location">
    <subcellularLocation>
        <location evidence="1">Cytoplasm</location>
    </subcellularLocation>
</comment>
<comment type="catalytic activity">
    <reaction evidence="13">
        <text>L-threonine + hydrogencarbonate + ATP = L-threonylcarbamoyladenylate + diphosphate + H2O</text>
        <dbReference type="Rhea" id="RHEA:36407"/>
        <dbReference type="ChEBI" id="CHEBI:15377"/>
        <dbReference type="ChEBI" id="CHEBI:17544"/>
        <dbReference type="ChEBI" id="CHEBI:30616"/>
        <dbReference type="ChEBI" id="CHEBI:33019"/>
        <dbReference type="ChEBI" id="CHEBI:57926"/>
        <dbReference type="ChEBI" id="CHEBI:73682"/>
        <dbReference type="EC" id="2.7.7.87"/>
    </reaction>
</comment>
<dbReference type="GO" id="GO:0006450">
    <property type="term" value="P:regulation of translational fidelity"/>
    <property type="evidence" value="ECO:0007669"/>
    <property type="project" value="TreeGrafter"/>
</dbReference>
<dbReference type="PANTHER" id="PTHR17490:SF16">
    <property type="entry name" value="THREONYLCARBAMOYL-AMP SYNTHASE"/>
    <property type="match status" value="1"/>
</dbReference>
<dbReference type="InterPro" id="IPR023485">
    <property type="entry name" value="Ptyr_pPase"/>
</dbReference>
<evidence type="ECO:0000256" key="7">
    <source>
        <dbReference type="ARBA" id="ARBA00022694"/>
    </source>
</evidence>
<dbReference type="PANTHER" id="PTHR17490">
    <property type="entry name" value="SUA5"/>
    <property type="match status" value="1"/>
</dbReference>
<evidence type="ECO:0000256" key="12">
    <source>
        <dbReference type="ARBA" id="ARBA00029774"/>
    </source>
</evidence>
<evidence type="ECO:0000256" key="1">
    <source>
        <dbReference type="ARBA" id="ARBA00004496"/>
    </source>
</evidence>
<comment type="caution">
    <text evidence="16">The sequence shown here is derived from an EMBL/GenBank/DDBJ whole genome shotgun (WGS) entry which is preliminary data.</text>
</comment>
<dbReference type="GO" id="GO:0005737">
    <property type="term" value="C:cytoplasm"/>
    <property type="evidence" value="ECO:0007669"/>
    <property type="project" value="UniProtKB-SubCell"/>
</dbReference>
<dbReference type="GO" id="GO:0008033">
    <property type="term" value="P:tRNA processing"/>
    <property type="evidence" value="ECO:0007669"/>
    <property type="project" value="UniProtKB-KW"/>
</dbReference>
<keyword evidence="7" id="KW-0819">tRNA processing</keyword>
<dbReference type="EC" id="2.7.7.87" evidence="4"/>
<keyword evidence="9" id="KW-0547">Nucleotide-binding</keyword>
<comment type="similarity">
    <text evidence="2">Belongs to the SUA5 family.</text>
</comment>
<dbReference type="NCBIfam" id="TIGR00057">
    <property type="entry name" value="L-threonylcarbamoyladenylate synthase"/>
    <property type="match status" value="1"/>
</dbReference>
<evidence type="ECO:0000256" key="11">
    <source>
        <dbReference type="ARBA" id="ARBA00022840"/>
    </source>
</evidence>
<evidence type="ECO:0000256" key="4">
    <source>
        <dbReference type="ARBA" id="ARBA00012584"/>
    </source>
</evidence>
<organism evidence="16 17">
    <name type="scientific">Pseudobythopirellula maris</name>
    <dbReference type="NCBI Taxonomy" id="2527991"/>
    <lineage>
        <taxon>Bacteria</taxon>
        <taxon>Pseudomonadati</taxon>
        <taxon>Planctomycetota</taxon>
        <taxon>Planctomycetia</taxon>
        <taxon>Pirellulales</taxon>
        <taxon>Lacipirellulaceae</taxon>
        <taxon>Pseudobythopirellula</taxon>
    </lineage>
</organism>
<dbReference type="GO" id="GO:0004725">
    <property type="term" value="F:protein tyrosine phosphatase activity"/>
    <property type="evidence" value="ECO:0007669"/>
    <property type="project" value="InterPro"/>
</dbReference>
<evidence type="ECO:0000256" key="8">
    <source>
        <dbReference type="ARBA" id="ARBA00022695"/>
    </source>
</evidence>
<dbReference type="InterPro" id="IPR050156">
    <property type="entry name" value="TC-AMP_synthase_SUA5"/>
</dbReference>
<dbReference type="SUPFAM" id="SSF52788">
    <property type="entry name" value="Phosphotyrosine protein phosphatases I"/>
    <property type="match status" value="1"/>
</dbReference>
<dbReference type="GO" id="GO:0005524">
    <property type="term" value="F:ATP binding"/>
    <property type="evidence" value="ECO:0007669"/>
    <property type="project" value="UniProtKB-KW"/>
</dbReference>
<evidence type="ECO:0000256" key="14">
    <source>
        <dbReference type="PIRSR" id="PIRSR617867-1"/>
    </source>
</evidence>
<name>A0A5C5ZSE2_9BACT</name>
<evidence type="ECO:0000256" key="3">
    <source>
        <dbReference type="ARBA" id="ARBA00011063"/>
    </source>
</evidence>
<dbReference type="CDD" id="cd16344">
    <property type="entry name" value="LMWPAP"/>
    <property type="match status" value="1"/>
</dbReference>
<keyword evidence="8" id="KW-0548">Nucleotidyltransferase</keyword>
<dbReference type="SMART" id="SM00226">
    <property type="entry name" value="LMWPc"/>
    <property type="match status" value="1"/>
</dbReference>
<dbReference type="PROSITE" id="PS51163">
    <property type="entry name" value="YRDC"/>
    <property type="match status" value="1"/>
</dbReference>
<evidence type="ECO:0000313" key="17">
    <source>
        <dbReference type="Proteomes" id="UP000315440"/>
    </source>
</evidence>
<keyword evidence="6" id="KW-0808">Transferase</keyword>
<dbReference type="SUPFAM" id="SSF55821">
    <property type="entry name" value="YrdC/RibB"/>
    <property type="match status" value="1"/>
</dbReference>
<dbReference type="InterPro" id="IPR036196">
    <property type="entry name" value="Ptyr_pPase_sf"/>
</dbReference>
<dbReference type="EMBL" id="SJPQ01000001">
    <property type="protein sequence ID" value="TWT90180.1"/>
    <property type="molecule type" value="Genomic_DNA"/>
</dbReference>
<dbReference type="RefSeq" id="WP_197525383.1">
    <property type="nucleotide sequence ID" value="NZ_SJPQ01000001.1"/>
</dbReference>
<evidence type="ECO:0000256" key="10">
    <source>
        <dbReference type="ARBA" id="ARBA00022801"/>
    </source>
</evidence>
<dbReference type="GO" id="GO:0003725">
    <property type="term" value="F:double-stranded RNA binding"/>
    <property type="evidence" value="ECO:0007669"/>
    <property type="project" value="InterPro"/>
</dbReference>
<protein>
    <recommendedName>
        <fullName evidence="12">L-threonylcarbamoyladenylate synthase</fullName>
        <ecNumber evidence="4">2.7.7.87</ecNumber>
    </recommendedName>
    <alternativeName>
        <fullName evidence="12">L-threonylcarbamoyladenylate synthase</fullName>
    </alternativeName>
</protein>